<dbReference type="KEGG" id="adl:AURDEDRAFT_176857"/>
<dbReference type="Proteomes" id="UP000006514">
    <property type="component" value="Unassembled WGS sequence"/>
</dbReference>
<keyword evidence="2 4" id="KW-0863">Zinc-finger</keyword>
<evidence type="ECO:0000256" key="4">
    <source>
        <dbReference type="PROSITE-ProRule" id="PRU00134"/>
    </source>
</evidence>
<evidence type="ECO:0000256" key="3">
    <source>
        <dbReference type="ARBA" id="ARBA00022833"/>
    </source>
</evidence>
<keyword evidence="1" id="KW-0479">Metal-binding</keyword>
<dbReference type="InParanoid" id="J0WNW8"/>
<dbReference type="PROSITE" id="PS50865">
    <property type="entry name" value="ZF_MYND_2"/>
    <property type="match status" value="1"/>
</dbReference>
<evidence type="ECO:0000259" key="5">
    <source>
        <dbReference type="PROSITE" id="PS50865"/>
    </source>
</evidence>
<name>J0WNW8_AURST</name>
<dbReference type="SUPFAM" id="SSF144232">
    <property type="entry name" value="HIT/MYND zinc finger-like"/>
    <property type="match status" value="1"/>
</dbReference>
<keyword evidence="3" id="KW-0862">Zinc</keyword>
<dbReference type="OrthoDB" id="432970at2759"/>
<evidence type="ECO:0000256" key="2">
    <source>
        <dbReference type="ARBA" id="ARBA00022771"/>
    </source>
</evidence>
<organism evidence="6 7">
    <name type="scientific">Auricularia subglabra (strain TFB-10046 / SS5)</name>
    <name type="common">White-rot fungus</name>
    <name type="synonym">Auricularia delicata (strain TFB10046)</name>
    <dbReference type="NCBI Taxonomy" id="717982"/>
    <lineage>
        <taxon>Eukaryota</taxon>
        <taxon>Fungi</taxon>
        <taxon>Dikarya</taxon>
        <taxon>Basidiomycota</taxon>
        <taxon>Agaricomycotina</taxon>
        <taxon>Agaricomycetes</taxon>
        <taxon>Auriculariales</taxon>
        <taxon>Auriculariaceae</taxon>
        <taxon>Auricularia</taxon>
    </lineage>
</organism>
<evidence type="ECO:0000256" key="1">
    <source>
        <dbReference type="ARBA" id="ARBA00022723"/>
    </source>
</evidence>
<keyword evidence="7" id="KW-1185">Reference proteome</keyword>
<feature type="domain" description="MYND-type" evidence="5">
    <location>
        <begin position="341"/>
        <end position="389"/>
    </location>
</feature>
<evidence type="ECO:0000313" key="6">
    <source>
        <dbReference type="EMBL" id="EJD34087.1"/>
    </source>
</evidence>
<protein>
    <recommendedName>
        <fullName evidence="5">MYND-type domain-containing protein</fullName>
    </recommendedName>
</protein>
<gene>
    <name evidence="6" type="ORF">AURDEDRAFT_176857</name>
</gene>
<dbReference type="Gene3D" id="6.10.140.2220">
    <property type="match status" value="1"/>
</dbReference>
<reference evidence="7" key="1">
    <citation type="journal article" date="2012" name="Science">
        <title>The Paleozoic origin of enzymatic lignin decomposition reconstructed from 31 fungal genomes.</title>
        <authorList>
            <person name="Floudas D."/>
            <person name="Binder M."/>
            <person name="Riley R."/>
            <person name="Barry K."/>
            <person name="Blanchette R.A."/>
            <person name="Henrissat B."/>
            <person name="Martinez A.T."/>
            <person name="Otillar R."/>
            <person name="Spatafora J.W."/>
            <person name="Yadav J.S."/>
            <person name="Aerts A."/>
            <person name="Benoit I."/>
            <person name="Boyd A."/>
            <person name="Carlson A."/>
            <person name="Copeland A."/>
            <person name="Coutinho P.M."/>
            <person name="de Vries R.P."/>
            <person name="Ferreira P."/>
            <person name="Findley K."/>
            <person name="Foster B."/>
            <person name="Gaskell J."/>
            <person name="Glotzer D."/>
            <person name="Gorecki P."/>
            <person name="Heitman J."/>
            <person name="Hesse C."/>
            <person name="Hori C."/>
            <person name="Igarashi K."/>
            <person name="Jurgens J.A."/>
            <person name="Kallen N."/>
            <person name="Kersten P."/>
            <person name="Kohler A."/>
            <person name="Kuees U."/>
            <person name="Kumar T.K.A."/>
            <person name="Kuo A."/>
            <person name="LaButti K."/>
            <person name="Larrondo L.F."/>
            <person name="Lindquist E."/>
            <person name="Ling A."/>
            <person name="Lombard V."/>
            <person name="Lucas S."/>
            <person name="Lundell T."/>
            <person name="Martin R."/>
            <person name="McLaughlin D.J."/>
            <person name="Morgenstern I."/>
            <person name="Morin E."/>
            <person name="Murat C."/>
            <person name="Nagy L.G."/>
            <person name="Nolan M."/>
            <person name="Ohm R.A."/>
            <person name="Patyshakuliyeva A."/>
            <person name="Rokas A."/>
            <person name="Ruiz-Duenas F.J."/>
            <person name="Sabat G."/>
            <person name="Salamov A."/>
            <person name="Samejima M."/>
            <person name="Schmutz J."/>
            <person name="Slot J.C."/>
            <person name="St John F."/>
            <person name="Stenlid J."/>
            <person name="Sun H."/>
            <person name="Sun S."/>
            <person name="Syed K."/>
            <person name="Tsang A."/>
            <person name="Wiebenga A."/>
            <person name="Young D."/>
            <person name="Pisabarro A."/>
            <person name="Eastwood D.C."/>
            <person name="Martin F."/>
            <person name="Cullen D."/>
            <person name="Grigoriev I.V."/>
            <person name="Hibbett D.S."/>
        </authorList>
    </citation>
    <scope>NUCLEOTIDE SEQUENCE [LARGE SCALE GENOMIC DNA]</scope>
    <source>
        <strain evidence="7">TFB10046</strain>
    </source>
</reference>
<evidence type="ECO:0000313" key="7">
    <source>
        <dbReference type="Proteomes" id="UP000006514"/>
    </source>
</evidence>
<proteinExistence type="predicted"/>
<dbReference type="GO" id="GO:0008270">
    <property type="term" value="F:zinc ion binding"/>
    <property type="evidence" value="ECO:0007669"/>
    <property type="project" value="UniProtKB-KW"/>
</dbReference>
<dbReference type="EMBL" id="JH688006">
    <property type="protein sequence ID" value="EJD34087.1"/>
    <property type="molecule type" value="Genomic_DNA"/>
</dbReference>
<sequence length="448" mass="48848">MLTYDSINAEASRLASALSDATEPSACPLCLLDLSLALVDDPNARAELPRLRAECHEIFDTSMRTLLLPRTSADLRNLRARLALNRRRCNISTCVDDPEAPAPLDYMADFFGGLLHVADAGLSQGERSAVGRASMPHKPFSDKQRRWPSGAEQLLPYGGKAAVDALLDLDDRQFSGGGPFCILTCLFAVARELVLPPVLADANTRSRLLRIILRDLKHKHPGGGVETDVPFRNVLSFLSVVHHAPNAAPADGSALFAGYERALMPPLIAGLANLPAGGIERGILTSAIVHLYVSAGFPREVEIPAGVFEWMCSDTNDPDLSFGHLLGVVVLHLSRSRRCANLDCGMSELELGGRPFRMCSRCKVPRYCSKTCQQRDWNQRSGHPHKTVCRALCVVDAKACSSYPEIARFAESKYVDAARGLSPEDKHVLRGFVEATRRKFGFGNTHAP</sequence>
<dbReference type="InterPro" id="IPR002893">
    <property type="entry name" value="Znf_MYND"/>
</dbReference>
<accession>J0WNW8</accession>
<dbReference type="Pfam" id="PF01753">
    <property type="entry name" value="zf-MYND"/>
    <property type="match status" value="1"/>
</dbReference>
<dbReference type="AlphaFoldDB" id="J0WNW8"/>